<gene>
    <name evidence="4" type="ORF">HNP84_003133</name>
</gene>
<dbReference type="EMBL" id="JACHGN010000006">
    <property type="protein sequence ID" value="MBB5133407.1"/>
    <property type="molecule type" value="Genomic_DNA"/>
</dbReference>
<accession>A0A840P875</accession>
<feature type="region of interest" description="Disordered" evidence="1">
    <location>
        <begin position="1"/>
        <end position="20"/>
    </location>
</feature>
<feature type="transmembrane region" description="Helical" evidence="2">
    <location>
        <begin position="169"/>
        <end position="188"/>
    </location>
</feature>
<keyword evidence="5" id="KW-1185">Reference proteome</keyword>
<dbReference type="GO" id="GO:0004175">
    <property type="term" value="F:endopeptidase activity"/>
    <property type="evidence" value="ECO:0007669"/>
    <property type="project" value="UniProtKB-ARBA"/>
</dbReference>
<sequence length="281" mass="28372">MNGGDRLAGRQASATRGASAPVPRWTPVARVAVVVLAATALTASARALLPPPHAYGSPQRYLSLGVQGALMVCVVLVAVRVLDRRPASALGLPGPARGWRPLLAGALAWYAAASAGLAVLLLTGAVPPLRDPAPALALVPVFAGTLLLHALPTELLFRGYVQTNLAGRLRGWTLLSVTAAIQTASLAAVLGPPGVTGAVAQFGLALALGYLRALSGNVWMGAAVLAATSTTVLLPAHVLTGGLMATLLIGVLPPAAVVAALHRIARRHPAWLGGGGPGARR</sequence>
<name>A0A840P875_9ACTN</name>
<dbReference type="GO" id="GO:0080120">
    <property type="term" value="P:CAAX-box protein maturation"/>
    <property type="evidence" value="ECO:0007669"/>
    <property type="project" value="UniProtKB-ARBA"/>
</dbReference>
<evidence type="ECO:0000256" key="2">
    <source>
        <dbReference type="SAM" id="Phobius"/>
    </source>
</evidence>
<organism evidence="4 5">
    <name type="scientific">Thermocatellispora tengchongensis</name>
    <dbReference type="NCBI Taxonomy" id="1073253"/>
    <lineage>
        <taxon>Bacteria</taxon>
        <taxon>Bacillati</taxon>
        <taxon>Actinomycetota</taxon>
        <taxon>Actinomycetes</taxon>
        <taxon>Streptosporangiales</taxon>
        <taxon>Streptosporangiaceae</taxon>
        <taxon>Thermocatellispora</taxon>
    </lineage>
</organism>
<dbReference type="AlphaFoldDB" id="A0A840P875"/>
<feature type="transmembrane region" description="Helical" evidence="2">
    <location>
        <begin position="135"/>
        <end position="157"/>
    </location>
</feature>
<reference evidence="4 5" key="1">
    <citation type="submission" date="2020-08" db="EMBL/GenBank/DDBJ databases">
        <title>Genomic Encyclopedia of Type Strains, Phase IV (KMG-IV): sequencing the most valuable type-strain genomes for metagenomic binning, comparative biology and taxonomic classification.</title>
        <authorList>
            <person name="Goeker M."/>
        </authorList>
    </citation>
    <scope>NUCLEOTIDE SEQUENCE [LARGE SCALE GENOMIC DNA]</scope>
    <source>
        <strain evidence="4 5">DSM 45615</strain>
    </source>
</reference>
<proteinExistence type="predicted"/>
<evidence type="ECO:0000259" key="3">
    <source>
        <dbReference type="Pfam" id="PF02517"/>
    </source>
</evidence>
<feature type="transmembrane region" description="Helical" evidence="2">
    <location>
        <begin position="102"/>
        <end position="123"/>
    </location>
</feature>
<feature type="domain" description="CAAX prenyl protease 2/Lysostaphin resistance protein A-like" evidence="3">
    <location>
        <begin position="138"/>
        <end position="224"/>
    </location>
</feature>
<comment type="caution">
    <text evidence="4">The sequence shown here is derived from an EMBL/GenBank/DDBJ whole genome shotgun (WGS) entry which is preliminary data.</text>
</comment>
<protein>
    <recommendedName>
        <fullName evidence="3">CAAX prenyl protease 2/Lysostaphin resistance protein A-like domain-containing protein</fullName>
    </recommendedName>
</protein>
<keyword evidence="2" id="KW-0812">Transmembrane</keyword>
<feature type="transmembrane region" description="Helical" evidence="2">
    <location>
        <begin position="28"/>
        <end position="49"/>
    </location>
</feature>
<keyword evidence="2" id="KW-1133">Transmembrane helix</keyword>
<evidence type="ECO:0000313" key="4">
    <source>
        <dbReference type="EMBL" id="MBB5133407.1"/>
    </source>
</evidence>
<dbReference type="RefSeq" id="WP_185050379.1">
    <property type="nucleotide sequence ID" value="NZ_BAABIX010000001.1"/>
</dbReference>
<feature type="transmembrane region" description="Helical" evidence="2">
    <location>
        <begin position="242"/>
        <end position="261"/>
    </location>
</feature>
<keyword evidence="2" id="KW-0472">Membrane</keyword>
<dbReference type="InterPro" id="IPR003675">
    <property type="entry name" value="Rce1/LyrA-like_dom"/>
</dbReference>
<dbReference type="Pfam" id="PF02517">
    <property type="entry name" value="Rce1-like"/>
    <property type="match status" value="1"/>
</dbReference>
<feature type="transmembrane region" description="Helical" evidence="2">
    <location>
        <begin position="61"/>
        <end position="82"/>
    </location>
</feature>
<dbReference type="Proteomes" id="UP000578449">
    <property type="component" value="Unassembled WGS sequence"/>
</dbReference>
<evidence type="ECO:0000256" key="1">
    <source>
        <dbReference type="SAM" id="MobiDB-lite"/>
    </source>
</evidence>
<evidence type="ECO:0000313" key="5">
    <source>
        <dbReference type="Proteomes" id="UP000578449"/>
    </source>
</evidence>